<dbReference type="OrthoDB" id="9805148at2"/>
<feature type="domain" description="PhoH-like protein" evidence="7">
    <location>
        <begin position="135"/>
        <end position="339"/>
    </location>
</feature>
<comment type="subcellular location">
    <subcellularLocation>
        <location evidence="1">Cytoplasm</location>
    </subcellularLocation>
</comment>
<dbReference type="InterPro" id="IPR027417">
    <property type="entry name" value="P-loop_NTPase"/>
</dbReference>
<keyword evidence="9" id="KW-1185">Reference proteome</keyword>
<evidence type="ECO:0000256" key="1">
    <source>
        <dbReference type="ARBA" id="ARBA00004496"/>
    </source>
</evidence>
<keyword evidence="4" id="KW-0547">Nucleotide-binding</keyword>
<organism evidence="8 9">
    <name type="scientific">Pontixanthobacter gangjinensis</name>
    <dbReference type="NCBI Taxonomy" id="1028742"/>
    <lineage>
        <taxon>Bacteria</taxon>
        <taxon>Pseudomonadati</taxon>
        <taxon>Pseudomonadota</taxon>
        <taxon>Alphaproteobacteria</taxon>
        <taxon>Sphingomonadales</taxon>
        <taxon>Erythrobacteraceae</taxon>
        <taxon>Pontixanthobacter</taxon>
    </lineage>
</organism>
<proteinExistence type="inferred from homology"/>
<evidence type="ECO:0000256" key="2">
    <source>
        <dbReference type="ARBA" id="ARBA00010393"/>
    </source>
</evidence>
<evidence type="ECO:0000256" key="3">
    <source>
        <dbReference type="ARBA" id="ARBA00022490"/>
    </source>
</evidence>
<dbReference type="SUPFAM" id="SSF52540">
    <property type="entry name" value="P-loop containing nucleoside triphosphate hydrolases"/>
    <property type="match status" value="1"/>
</dbReference>
<dbReference type="RefSeq" id="WP_160597762.1">
    <property type="nucleotide sequence ID" value="NZ_WTYS01000001.1"/>
</dbReference>
<dbReference type="EMBL" id="WTYS01000001">
    <property type="protein sequence ID" value="MXO56577.1"/>
    <property type="molecule type" value="Genomic_DNA"/>
</dbReference>
<evidence type="ECO:0000313" key="9">
    <source>
        <dbReference type="Proteomes" id="UP000468943"/>
    </source>
</evidence>
<evidence type="ECO:0000313" key="8">
    <source>
        <dbReference type="EMBL" id="MXO56577.1"/>
    </source>
</evidence>
<comment type="similarity">
    <text evidence="2">Belongs to the PhoH family.</text>
</comment>
<evidence type="ECO:0000256" key="4">
    <source>
        <dbReference type="ARBA" id="ARBA00022741"/>
    </source>
</evidence>
<name>A0A6I4SP14_9SPHN</name>
<evidence type="ECO:0000259" key="7">
    <source>
        <dbReference type="Pfam" id="PF02562"/>
    </source>
</evidence>
<dbReference type="FunFam" id="3.40.50.300:FF:000013">
    <property type="entry name" value="PhoH family ATPase"/>
    <property type="match status" value="1"/>
</dbReference>
<reference evidence="8 9" key="1">
    <citation type="submission" date="2019-12" db="EMBL/GenBank/DDBJ databases">
        <title>Genomic-based taxomic classification of the family Erythrobacteraceae.</title>
        <authorList>
            <person name="Xu L."/>
        </authorList>
    </citation>
    <scope>NUCLEOTIDE SEQUENCE [LARGE SCALE GENOMIC DNA]</scope>
    <source>
        <strain evidence="8 9">JCM 17802</strain>
    </source>
</reference>
<keyword evidence="3" id="KW-0963">Cytoplasm</keyword>
<evidence type="ECO:0000256" key="5">
    <source>
        <dbReference type="ARBA" id="ARBA00022840"/>
    </source>
</evidence>
<dbReference type="Gene3D" id="3.40.50.300">
    <property type="entry name" value="P-loop containing nucleotide triphosphate hydrolases"/>
    <property type="match status" value="1"/>
</dbReference>
<dbReference type="AlphaFoldDB" id="A0A6I4SP14"/>
<evidence type="ECO:0000256" key="6">
    <source>
        <dbReference type="ARBA" id="ARBA00039970"/>
    </source>
</evidence>
<protein>
    <recommendedName>
        <fullName evidence="6">PhoH-like protein</fullName>
    </recommendedName>
</protein>
<dbReference type="PANTHER" id="PTHR30473:SF1">
    <property type="entry name" value="PHOH-LIKE PROTEIN"/>
    <property type="match status" value="1"/>
</dbReference>
<dbReference type="InterPro" id="IPR051451">
    <property type="entry name" value="PhoH2-like"/>
</dbReference>
<accession>A0A6I4SP14</accession>
<dbReference type="PANTHER" id="PTHR30473">
    <property type="entry name" value="PROTEIN PHOH"/>
    <property type="match status" value="1"/>
</dbReference>
<keyword evidence="5" id="KW-0067">ATP-binding</keyword>
<dbReference type="Pfam" id="PF02562">
    <property type="entry name" value="PhoH"/>
    <property type="match status" value="1"/>
</dbReference>
<dbReference type="GO" id="GO:0005829">
    <property type="term" value="C:cytosol"/>
    <property type="evidence" value="ECO:0007669"/>
    <property type="project" value="TreeGrafter"/>
</dbReference>
<dbReference type="InterPro" id="IPR003714">
    <property type="entry name" value="PhoH"/>
</dbReference>
<dbReference type="Proteomes" id="UP000468943">
    <property type="component" value="Unassembled WGS sequence"/>
</dbReference>
<gene>
    <name evidence="8" type="ORF">GRI36_06745</name>
</gene>
<dbReference type="GO" id="GO:0005524">
    <property type="term" value="F:ATP binding"/>
    <property type="evidence" value="ECO:0007669"/>
    <property type="project" value="UniProtKB-KW"/>
</dbReference>
<sequence length="343" mass="37575">MGRKPSKAADPALSPDPIPQREVRRAQIDMSFENQSLLVPLFGQFDANLVQVENRLGVFISARGDTLHIEGPEDSVARARDVLQSLYDRLAQGQDLDSGAIESVIAMTNEPTLDGIVDGGDNIPPIMIRTRRKTIVPRSKAQASYMRQLAREDVIFALGPAGTGKTYVAVAQAVSQLITGSVQRLILSRPAVEAGEKLGFLPGDMKEKVDPYLRPLYDALYDCMPPEQVERRLASGEIEIAPIAFMRGRTLADSFIILDEAQNTTREQMKMFLTRFGENSRMVVCGDPKQVDIPGGDRMSGLIDAVGRLEGVEGIGVTRFTRADVVRHPIVGRIVEAYEGPDS</sequence>
<comment type="caution">
    <text evidence="8">The sequence shown here is derived from an EMBL/GenBank/DDBJ whole genome shotgun (WGS) entry which is preliminary data.</text>
</comment>